<feature type="compositionally biased region" description="Basic residues" evidence="1">
    <location>
        <begin position="1"/>
        <end position="14"/>
    </location>
</feature>
<reference evidence="2 3" key="1">
    <citation type="submission" date="2015-08" db="EMBL/GenBank/DDBJ databases">
        <title>Complete genome sequence of Sulfurifustis variabilis.</title>
        <authorList>
            <person name="Miura A."/>
            <person name="Kojima H."/>
            <person name="Fukui M."/>
        </authorList>
    </citation>
    <scope>NUCLEOTIDE SEQUENCE [LARGE SCALE GENOMIC DNA]</scope>
    <source>
        <strain evidence="3">skN76</strain>
    </source>
</reference>
<evidence type="ECO:0000313" key="2">
    <source>
        <dbReference type="EMBL" id="BAU47026.1"/>
    </source>
</evidence>
<evidence type="ECO:0000313" key="3">
    <source>
        <dbReference type="Proteomes" id="UP000218899"/>
    </source>
</evidence>
<proteinExistence type="predicted"/>
<keyword evidence="3" id="KW-1185">Reference proteome</keyword>
<name>A0A1B4V0N3_9GAMM</name>
<dbReference type="Proteomes" id="UP000218899">
    <property type="component" value="Chromosome"/>
</dbReference>
<dbReference type="EMBL" id="AP014936">
    <property type="protein sequence ID" value="BAU47026.1"/>
    <property type="molecule type" value="Genomic_DNA"/>
</dbReference>
<accession>A0A1B4V0N3</accession>
<feature type="region of interest" description="Disordered" evidence="1">
    <location>
        <begin position="1"/>
        <end position="55"/>
    </location>
</feature>
<feature type="compositionally biased region" description="Basic residues" evidence="1">
    <location>
        <begin position="34"/>
        <end position="52"/>
    </location>
</feature>
<feature type="compositionally biased region" description="Basic and acidic residues" evidence="1">
    <location>
        <begin position="15"/>
        <end position="32"/>
    </location>
</feature>
<evidence type="ECO:0000256" key="1">
    <source>
        <dbReference type="SAM" id="MobiDB-lite"/>
    </source>
</evidence>
<dbReference type="AlphaFoldDB" id="A0A1B4V0N3"/>
<dbReference type="KEGG" id="sva:SVA_0445"/>
<organism evidence="2 3">
    <name type="scientific">Sulfurifustis variabilis</name>
    <dbReference type="NCBI Taxonomy" id="1675686"/>
    <lineage>
        <taxon>Bacteria</taxon>
        <taxon>Pseudomonadati</taxon>
        <taxon>Pseudomonadota</taxon>
        <taxon>Gammaproteobacteria</taxon>
        <taxon>Acidiferrobacterales</taxon>
        <taxon>Acidiferrobacteraceae</taxon>
        <taxon>Sulfurifustis</taxon>
    </lineage>
</organism>
<protein>
    <submittedName>
        <fullName evidence="2">Uncharacterized protein</fullName>
    </submittedName>
</protein>
<sequence>MDDKKRKLADKRKRGPEPEVIKIDSDWREAMKKALQKKPPTRWPKPKRKPKKKEVIPLTYPRWKGTLNKTGR</sequence>
<gene>
    <name evidence="2" type="ORF">SVA_0445</name>
</gene>